<feature type="binding site" description="in other chain" evidence="10">
    <location>
        <position position="21"/>
    </location>
    <ligand>
        <name>ATP</name>
        <dbReference type="ChEBI" id="CHEBI:30616"/>
        <note>ligand shared between two neighboring subunits</note>
    </ligand>
</feature>
<feature type="binding site" description="in other chain" evidence="10">
    <location>
        <position position="62"/>
    </location>
    <ligand>
        <name>L-methionine</name>
        <dbReference type="ChEBI" id="CHEBI:57844"/>
        <note>ligand shared between two neighboring subunits</note>
    </ligand>
</feature>
<organism evidence="15 16">
    <name type="scientific">Clostridium cadaveris</name>
    <dbReference type="NCBI Taxonomy" id="1529"/>
    <lineage>
        <taxon>Bacteria</taxon>
        <taxon>Bacillati</taxon>
        <taxon>Bacillota</taxon>
        <taxon>Clostridia</taxon>
        <taxon>Eubacteriales</taxon>
        <taxon>Clostridiaceae</taxon>
        <taxon>Clostridium</taxon>
    </lineage>
</organism>
<evidence type="ECO:0000259" key="14">
    <source>
        <dbReference type="Pfam" id="PF02773"/>
    </source>
</evidence>
<dbReference type="GO" id="GO:0000287">
    <property type="term" value="F:magnesium ion binding"/>
    <property type="evidence" value="ECO:0007669"/>
    <property type="project" value="UniProtKB-UniRule"/>
</dbReference>
<protein>
    <recommendedName>
        <fullName evidence="10">S-adenosylmethionine synthase</fullName>
        <shortName evidence="10">AdoMet synthase</shortName>
        <ecNumber evidence="10">2.5.1.6</ecNumber>
    </recommendedName>
    <alternativeName>
        <fullName evidence="10">MAT</fullName>
    </alternativeName>
    <alternativeName>
        <fullName evidence="10">Methionine adenosyltransferase</fullName>
    </alternativeName>
</protein>
<keyword evidence="16" id="KW-1185">Reference proteome</keyword>
<dbReference type="NCBIfam" id="TIGR01034">
    <property type="entry name" value="metK"/>
    <property type="match status" value="1"/>
</dbReference>
<feature type="binding site" evidence="10">
    <location>
        <position position="49"/>
    </location>
    <ligand>
        <name>K(+)</name>
        <dbReference type="ChEBI" id="CHEBI:29103"/>
    </ligand>
</feature>
<dbReference type="PANTHER" id="PTHR11964">
    <property type="entry name" value="S-ADENOSYLMETHIONINE SYNTHETASE"/>
    <property type="match status" value="1"/>
</dbReference>
<sequence>MREVYNDRTYFVTSESVTEGHPDKICDQIADGILDAYLEKDPKSRVAIEAMVSTNALILSGEVTSIAKVDIVKKAREIIREIGYIEHGKGFDADTCLIFTNIHNQSPDISQGVTKQSFEDKEILGGGDQGIMYGYATDETESLMPAPCDLANNLAKQLAYVRKVLKASFLYPDGKTQITMRYSDAGKPINIHSIVVSAQHSDWISHDTLESFIRKAVIEPVIDTKWMTEETKIHINPTGRFVIGGPTGDTGLTGRKIMVDTYGTIGKHGGGAFSGKDPTKVDRSAAYMARYVAKNIVASGLAKRCEVSFAYVIGGIEPEAVTVNTFGTGKISDNDIEKLVKKVFKFGVADIIEQLDLRKPQFLKTAAYGHFGRIDQDFRWEETDKALILKESIL</sequence>
<feature type="binding site" description="in other chain" evidence="10">
    <location>
        <begin position="240"/>
        <end position="241"/>
    </location>
    <ligand>
        <name>ATP</name>
        <dbReference type="ChEBI" id="CHEBI:30616"/>
        <note>ligand shared between two neighboring subunits</note>
    </ligand>
</feature>
<dbReference type="GO" id="GO:0006730">
    <property type="term" value="P:one-carbon metabolic process"/>
    <property type="evidence" value="ECO:0007669"/>
    <property type="project" value="UniProtKB-KW"/>
</dbReference>
<dbReference type="eggNOG" id="COG0192">
    <property type="taxonomic scope" value="Bacteria"/>
</dbReference>
<feature type="domain" description="S-adenosylmethionine synthetase C-terminal" evidence="14">
    <location>
        <begin position="243"/>
        <end position="381"/>
    </location>
</feature>
<feature type="binding site" evidence="10">
    <location>
        <position position="272"/>
    </location>
    <ligand>
        <name>ATP</name>
        <dbReference type="ChEBI" id="CHEBI:30616"/>
        <note>ligand shared between two neighboring subunits</note>
    </ligand>
</feature>
<feature type="region of interest" description="Flexible loop" evidence="10">
    <location>
        <begin position="105"/>
        <end position="115"/>
    </location>
</feature>
<dbReference type="GO" id="GO:0004478">
    <property type="term" value="F:methionine adenosyltransferase activity"/>
    <property type="evidence" value="ECO:0007669"/>
    <property type="project" value="UniProtKB-UniRule"/>
</dbReference>
<accession>A0A1I2KAC3</accession>
<dbReference type="InterPro" id="IPR022628">
    <property type="entry name" value="S-AdoMet_synt_N"/>
</dbReference>
<dbReference type="PROSITE" id="PS00377">
    <property type="entry name" value="ADOMET_SYNTHASE_2"/>
    <property type="match status" value="1"/>
</dbReference>
<evidence type="ECO:0000313" key="15">
    <source>
        <dbReference type="EMBL" id="SFF61876.1"/>
    </source>
</evidence>
<dbReference type="HAMAP" id="MF_00086">
    <property type="entry name" value="S_AdoMet_synth1"/>
    <property type="match status" value="1"/>
</dbReference>
<feature type="binding site" evidence="10">
    <location>
        <position position="249"/>
    </location>
    <ligand>
        <name>ATP</name>
        <dbReference type="ChEBI" id="CHEBI:30616"/>
        <note>ligand shared between two neighboring subunits</note>
    </ligand>
</feature>
<dbReference type="InterPro" id="IPR022629">
    <property type="entry name" value="S-AdoMet_synt_central"/>
</dbReference>
<dbReference type="Proteomes" id="UP000182135">
    <property type="component" value="Unassembled WGS sequence"/>
</dbReference>
<dbReference type="Pfam" id="PF02773">
    <property type="entry name" value="S-AdoMet_synt_C"/>
    <property type="match status" value="1"/>
</dbReference>
<dbReference type="CDD" id="cd18079">
    <property type="entry name" value="S-AdoMet_synt"/>
    <property type="match status" value="1"/>
</dbReference>
<feature type="binding site" description="in other chain" evidence="10">
    <location>
        <position position="105"/>
    </location>
    <ligand>
        <name>L-methionine</name>
        <dbReference type="ChEBI" id="CHEBI:57844"/>
        <note>ligand shared between two neighboring subunits</note>
    </ligand>
</feature>
<feature type="domain" description="S-adenosylmethionine synthetase central" evidence="13">
    <location>
        <begin position="125"/>
        <end position="241"/>
    </location>
</feature>
<dbReference type="EC" id="2.5.1.6" evidence="10"/>
<feature type="domain" description="S-adenosylmethionine synthetase N-terminal" evidence="12">
    <location>
        <begin position="10"/>
        <end position="107"/>
    </location>
</feature>
<gene>
    <name evidence="10" type="primary">metK</name>
    <name evidence="15" type="ORF">SAMN04487885_104130</name>
</gene>
<dbReference type="AlphaFoldDB" id="A0A1I2KAC3"/>
<dbReference type="GO" id="GO:0005524">
    <property type="term" value="F:ATP binding"/>
    <property type="evidence" value="ECO:0007669"/>
    <property type="project" value="UniProtKB-UniRule"/>
</dbReference>
<dbReference type="OrthoDB" id="9801686at2"/>
<feature type="binding site" description="in other chain" evidence="10">
    <location>
        <begin position="173"/>
        <end position="175"/>
    </location>
    <ligand>
        <name>ATP</name>
        <dbReference type="ChEBI" id="CHEBI:30616"/>
        <note>ligand shared between two neighboring subunits</note>
    </ligand>
</feature>
<evidence type="ECO:0000256" key="2">
    <source>
        <dbReference type="ARBA" id="ARBA00009685"/>
    </source>
</evidence>
<comment type="pathway">
    <text evidence="1 10">Amino-acid biosynthesis; S-adenosyl-L-methionine biosynthesis; S-adenosyl-L-methionine from L-methionine: step 1/1.</text>
</comment>
<dbReference type="InterPro" id="IPR022630">
    <property type="entry name" value="S-AdoMet_synt_C"/>
</dbReference>
<evidence type="ECO:0000256" key="10">
    <source>
        <dbReference type="HAMAP-Rule" id="MF_00086"/>
    </source>
</evidence>
<evidence type="ECO:0000256" key="3">
    <source>
        <dbReference type="ARBA" id="ARBA00022563"/>
    </source>
</evidence>
<dbReference type="SUPFAM" id="SSF55973">
    <property type="entry name" value="S-adenosylmethionine synthetase"/>
    <property type="match status" value="3"/>
</dbReference>
<dbReference type="InterPro" id="IPR022631">
    <property type="entry name" value="ADOMET_SYNTHASE_CS"/>
</dbReference>
<keyword evidence="5 10" id="KW-0479">Metal-binding</keyword>
<comment type="function">
    <text evidence="10">Catalyzes the formation of S-adenosylmethionine (AdoMet) from methionine and ATP. The overall synthetic reaction is composed of two sequential steps, AdoMet formation and the subsequent tripolyphosphate hydrolysis which occurs prior to release of AdoMet from the enzyme.</text>
</comment>
<dbReference type="RefSeq" id="WP_074844635.1">
    <property type="nucleotide sequence ID" value="NZ_FOOE01000004.1"/>
</dbReference>
<evidence type="ECO:0000256" key="9">
    <source>
        <dbReference type="ARBA" id="ARBA00022958"/>
    </source>
</evidence>
<keyword evidence="4 10" id="KW-0808">Transferase</keyword>
<name>A0A1I2KAC3_9CLOT</name>
<comment type="catalytic activity">
    <reaction evidence="10">
        <text>L-methionine + ATP + H2O = S-adenosyl-L-methionine + phosphate + diphosphate</text>
        <dbReference type="Rhea" id="RHEA:21080"/>
        <dbReference type="ChEBI" id="CHEBI:15377"/>
        <dbReference type="ChEBI" id="CHEBI:30616"/>
        <dbReference type="ChEBI" id="CHEBI:33019"/>
        <dbReference type="ChEBI" id="CHEBI:43474"/>
        <dbReference type="ChEBI" id="CHEBI:57844"/>
        <dbReference type="ChEBI" id="CHEBI:59789"/>
        <dbReference type="EC" id="2.5.1.6"/>
    </reaction>
</comment>
<feature type="binding site" evidence="10">
    <location>
        <position position="249"/>
    </location>
    <ligand>
        <name>L-methionine</name>
        <dbReference type="ChEBI" id="CHEBI:57844"/>
        <note>ligand shared between two neighboring subunits</note>
    </ligand>
</feature>
<dbReference type="Pfam" id="PF02772">
    <property type="entry name" value="S-AdoMet_synt_M"/>
    <property type="match status" value="1"/>
</dbReference>
<evidence type="ECO:0000256" key="7">
    <source>
        <dbReference type="ARBA" id="ARBA00022840"/>
    </source>
</evidence>
<dbReference type="InterPro" id="IPR022636">
    <property type="entry name" value="S-AdoMet_synthetase_sfam"/>
</dbReference>
<dbReference type="FunFam" id="3.30.300.10:FF:000003">
    <property type="entry name" value="S-adenosylmethionine synthase"/>
    <property type="match status" value="1"/>
</dbReference>
<proteinExistence type="inferred from homology"/>
<keyword evidence="8 10" id="KW-0460">Magnesium</keyword>
<feature type="binding site" evidence="10">
    <location>
        <position position="276"/>
    </location>
    <ligand>
        <name>ATP</name>
        <dbReference type="ChEBI" id="CHEBI:30616"/>
        <note>ligand shared between two neighboring subunits</note>
    </ligand>
</feature>
<evidence type="ECO:0000256" key="5">
    <source>
        <dbReference type="ARBA" id="ARBA00022723"/>
    </source>
</evidence>
<comment type="subunit">
    <text evidence="10">Homotetramer; dimer of dimers.</text>
</comment>
<dbReference type="GO" id="GO:0006556">
    <property type="term" value="P:S-adenosylmethionine biosynthetic process"/>
    <property type="evidence" value="ECO:0007669"/>
    <property type="project" value="UniProtKB-UniRule"/>
</dbReference>
<keyword evidence="6 10" id="KW-0547">Nucleotide-binding</keyword>
<comment type="similarity">
    <text evidence="2 10 11">Belongs to the AdoMet synthase family.</text>
</comment>
<dbReference type="UniPathway" id="UPA00315">
    <property type="reaction ID" value="UER00080"/>
</dbReference>
<keyword evidence="7 10" id="KW-0067">ATP-binding</keyword>
<dbReference type="Pfam" id="PF00438">
    <property type="entry name" value="S-AdoMet_synt_N"/>
    <property type="match status" value="1"/>
</dbReference>
<evidence type="ECO:0000256" key="4">
    <source>
        <dbReference type="ARBA" id="ARBA00022679"/>
    </source>
</evidence>
<keyword evidence="9 10" id="KW-0630">Potassium</keyword>
<evidence type="ECO:0000313" key="16">
    <source>
        <dbReference type="Proteomes" id="UP000182135"/>
    </source>
</evidence>
<dbReference type="GO" id="GO:0005737">
    <property type="term" value="C:cytoplasm"/>
    <property type="evidence" value="ECO:0007669"/>
    <property type="project" value="UniProtKB-SubCell"/>
</dbReference>
<comment type="cofactor">
    <cofactor evidence="10">
        <name>Mg(2+)</name>
        <dbReference type="ChEBI" id="CHEBI:18420"/>
    </cofactor>
    <text evidence="10">Binds 2 divalent ions per subunit.</text>
</comment>
<feature type="binding site" description="in other chain" evidence="10">
    <location>
        <begin position="255"/>
        <end position="256"/>
    </location>
    <ligand>
        <name>ATP</name>
        <dbReference type="ChEBI" id="CHEBI:30616"/>
        <note>ligand shared between two neighboring subunits</note>
    </ligand>
</feature>
<evidence type="ECO:0000259" key="12">
    <source>
        <dbReference type="Pfam" id="PF00438"/>
    </source>
</evidence>
<dbReference type="EMBL" id="FOOE01000004">
    <property type="protein sequence ID" value="SFF61876.1"/>
    <property type="molecule type" value="Genomic_DNA"/>
</dbReference>
<evidence type="ECO:0000256" key="1">
    <source>
        <dbReference type="ARBA" id="ARBA00005224"/>
    </source>
</evidence>
<feature type="binding site" description="in other chain" evidence="10">
    <location>
        <position position="280"/>
    </location>
    <ligand>
        <name>L-methionine</name>
        <dbReference type="ChEBI" id="CHEBI:57844"/>
        <note>ligand shared between two neighboring subunits</note>
    </ligand>
</feature>
<keyword evidence="10" id="KW-0963">Cytoplasm</keyword>
<evidence type="ECO:0000259" key="13">
    <source>
        <dbReference type="Pfam" id="PF02772"/>
    </source>
</evidence>
<dbReference type="Gene3D" id="3.30.300.10">
    <property type="match status" value="3"/>
</dbReference>
<reference evidence="15 16" key="1">
    <citation type="submission" date="2016-10" db="EMBL/GenBank/DDBJ databases">
        <authorList>
            <person name="de Groot N.N."/>
        </authorList>
    </citation>
    <scope>NUCLEOTIDE SEQUENCE [LARGE SCALE GENOMIC DNA]</scope>
    <source>
        <strain evidence="15 16">NLAE-zl-G419</strain>
    </source>
</reference>
<feature type="binding site" evidence="10">
    <location>
        <position position="23"/>
    </location>
    <ligand>
        <name>Mg(2+)</name>
        <dbReference type="ChEBI" id="CHEBI:18420"/>
    </ligand>
</feature>
<comment type="subcellular location">
    <subcellularLocation>
        <location evidence="10">Cytoplasm</location>
    </subcellularLocation>
</comment>
<evidence type="ECO:0000256" key="6">
    <source>
        <dbReference type="ARBA" id="ARBA00022741"/>
    </source>
</evidence>
<keyword evidence="3 10" id="KW-0554">One-carbon metabolism</keyword>
<dbReference type="InterPro" id="IPR002133">
    <property type="entry name" value="S-AdoMet_synthetase"/>
</dbReference>
<evidence type="ECO:0000256" key="11">
    <source>
        <dbReference type="RuleBase" id="RU004462"/>
    </source>
</evidence>
<comment type="cofactor">
    <cofactor evidence="10">
        <name>K(+)</name>
        <dbReference type="ChEBI" id="CHEBI:29103"/>
    </cofactor>
    <text evidence="10">Binds 1 potassium ion per subunit.</text>
</comment>
<dbReference type="STRING" id="1529.SAMN04487885_104130"/>
<evidence type="ECO:0000256" key="8">
    <source>
        <dbReference type="ARBA" id="ARBA00022842"/>
    </source>
</evidence>
<dbReference type="PIRSF" id="PIRSF000497">
    <property type="entry name" value="MAT"/>
    <property type="match status" value="1"/>
</dbReference>